<evidence type="ECO:0000313" key="3">
    <source>
        <dbReference type="Proteomes" id="UP000238220"/>
    </source>
</evidence>
<evidence type="ECO:0000259" key="1">
    <source>
        <dbReference type="Pfam" id="PF09995"/>
    </source>
</evidence>
<accession>A0A2S5TC28</accession>
<gene>
    <name evidence="2" type="ORF">C3942_18980</name>
</gene>
<reference evidence="2 3" key="1">
    <citation type="submission" date="2018-02" db="EMBL/GenBank/DDBJ databases">
        <title>Genome sequencing of Solimonas sp. HR-BB.</title>
        <authorList>
            <person name="Lee Y."/>
            <person name="Jeon C.O."/>
        </authorList>
    </citation>
    <scope>NUCLEOTIDE SEQUENCE [LARGE SCALE GENOMIC DNA]</scope>
    <source>
        <strain evidence="2 3">HR-BB</strain>
    </source>
</reference>
<dbReference type="PROSITE" id="PS51318">
    <property type="entry name" value="TAT"/>
    <property type="match status" value="1"/>
</dbReference>
<dbReference type="RefSeq" id="WP_104231946.1">
    <property type="nucleotide sequence ID" value="NZ_PSNW01000013.1"/>
</dbReference>
<dbReference type="PANTHER" id="PTHR37539:SF1">
    <property type="entry name" value="ER-BOUND OXYGENASE MPAB_MPAB'_RUBBER OXYGENASE CATALYTIC DOMAIN-CONTAINING PROTEIN"/>
    <property type="match status" value="1"/>
</dbReference>
<name>A0A2S5TC28_9GAMM</name>
<dbReference type="Pfam" id="PF09995">
    <property type="entry name" value="MPAB_Lcp_cat"/>
    <property type="match status" value="1"/>
</dbReference>
<dbReference type="EMBL" id="PSNW01000013">
    <property type="protein sequence ID" value="PPE72397.1"/>
    <property type="molecule type" value="Genomic_DNA"/>
</dbReference>
<proteinExistence type="predicted"/>
<dbReference type="PANTHER" id="PTHR37539">
    <property type="entry name" value="SECRETED PROTEIN-RELATED"/>
    <property type="match status" value="1"/>
</dbReference>
<dbReference type="InterPro" id="IPR018713">
    <property type="entry name" value="MPAB/Lcp_cat_dom"/>
</dbReference>
<organism evidence="2 3">
    <name type="scientific">Solimonas fluminis</name>
    <dbReference type="NCBI Taxonomy" id="2086571"/>
    <lineage>
        <taxon>Bacteria</taxon>
        <taxon>Pseudomonadati</taxon>
        <taxon>Pseudomonadota</taxon>
        <taxon>Gammaproteobacteria</taxon>
        <taxon>Nevskiales</taxon>
        <taxon>Nevskiaceae</taxon>
        <taxon>Solimonas</taxon>
    </lineage>
</organism>
<dbReference type="SMR" id="A0A2S5TC28"/>
<sequence>MSETESTAGRMSRRGFIGAGAALGAGLCMPSWSWAGTQSVAGIGGTTPPWLAWDDEADPVVAALIDSGEVPAVNALLRGWTRNGQALPPGLPAYLHQFIERARQLPAWADTSQLKLAVEFNKKRGTYLGVAYGFVSGMMSTVIPHEARAVYYSKGGADMKRRISRTAKFGYDIGSLGGFHDPNGEMIVTSVKTRLAHAGVRHLLPQSPHWRGDADQPKPISQRDILVTWHSLPTSVMRSLRKWGVKVPAAEADAFLHSWQIAAHMLGVRDEYIPATWAAADAQAPEILDPVLAPTPEGVKLAQMLLDLAAEVDGGAFSRPLLESLTRYFLGDQIAGWLDIPRHPGQDQMLAVAWPYFVRMKEAGLYIPGSNSFYWAFDEILRQGAMWYLGEGQPLNIEIPYFNNPNYS</sequence>
<comment type="caution">
    <text evidence="2">The sequence shown here is derived from an EMBL/GenBank/DDBJ whole genome shotgun (WGS) entry which is preliminary data.</text>
</comment>
<feature type="domain" description="ER-bound oxygenase mpaB/mpaB'/Rubber oxygenase catalytic" evidence="1">
    <location>
        <begin position="131"/>
        <end position="353"/>
    </location>
</feature>
<protein>
    <submittedName>
        <fullName evidence="2">DUF2236 domain-containing protein</fullName>
    </submittedName>
</protein>
<dbReference type="GO" id="GO:0016491">
    <property type="term" value="F:oxidoreductase activity"/>
    <property type="evidence" value="ECO:0007669"/>
    <property type="project" value="InterPro"/>
</dbReference>
<keyword evidence="3" id="KW-1185">Reference proteome</keyword>
<dbReference type="AlphaFoldDB" id="A0A2S5TC28"/>
<dbReference type="OrthoDB" id="6072815at2"/>
<dbReference type="Proteomes" id="UP000238220">
    <property type="component" value="Unassembled WGS sequence"/>
</dbReference>
<dbReference type="InterPro" id="IPR006311">
    <property type="entry name" value="TAT_signal"/>
</dbReference>
<dbReference type="InterPro" id="IPR037473">
    <property type="entry name" value="Lcp-like"/>
</dbReference>
<evidence type="ECO:0000313" key="2">
    <source>
        <dbReference type="EMBL" id="PPE72397.1"/>
    </source>
</evidence>